<evidence type="ECO:0000313" key="3">
    <source>
        <dbReference type="Proteomes" id="UP000095517"/>
    </source>
</evidence>
<dbReference type="AlphaFoldDB" id="A0A174JBT1"/>
<proteinExistence type="predicted"/>
<name>A0A174JBT1_9BACE</name>
<dbReference type="InterPro" id="IPR038081">
    <property type="entry name" value="CalX-like_sf"/>
</dbReference>
<feature type="signal peptide" evidence="1">
    <location>
        <begin position="1"/>
        <end position="19"/>
    </location>
</feature>
<evidence type="ECO:0008006" key="4">
    <source>
        <dbReference type="Google" id="ProtNLM"/>
    </source>
</evidence>
<feature type="chain" id="PRO_5008025047" description="Calx-beta domain-containing protein" evidence="1">
    <location>
        <begin position="20"/>
        <end position="413"/>
    </location>
</feature>
<keyword evidence="1" id="KW-0732">Signal</keyword>
<dbReference type="PROSITE" id="PS51257">
    <property type="entry name" value="PROKAR_LIPOPROTEIN"/>
    <property type="match status" value="1"/>
</dbReference>
<dbReference type="Gene3D" id="2.60.40.2030">
    <property type="match status" value="2"/>
</dbReference>
<accession>A0A174JBT1</accession>
<evidence type="ECO:0000256" key="1">
    <source>
        <dbReference type="SAM" id="SignalP"/>
    </source>
</evidence>
<reference evidence="2 3" key="1">
    <citation type="submission" date="2015-09" db="EMBL/GenBank/DDBJ databases">
        <authorList>
            <consortium name="Pathogen Informatics"/>
        </authorList>
    </citation>
    <scope>NUCLEOTIDE SEQUENCE [LARGE SCALE GENOMIC DNA]</scope>
    <source>
        <strain evidence="2 3">2789STDY5608840</strain>
    </source>
</reference>
<gene>
    <name evidence="2" type="ORF">ERS852397_03162</name>
</gene>
<dbReference type="RefSeq" id="WP_148326830.1">
    <property type="nucleotide sequence ID" value="NZ_CABIXA010000021.1"/>
</dbReference>
<dbReference type="EMBL" id="CYZH01000021">
    <property type="protein sequence ID" value="CUO94580.1"/>
    <property type="molecule type" value="Genomic_DNA"/>
</dbReference>
<evidence type="ECO:0000313" key="2">
    <source>
        <dbReference type="EMBL" id="CUO94580.1"/>
    </source>
</evidence>
<dbReference type="SUPFAM" id="SSF141072">
    <property type="entry name" value="CalX-like"/>
    <property type="match status" value="1"/>
</dbReference>
<sequence>MKKLGHYLCILMSMTFILASCSSDDNQRLPQIYIDQPFYTLAKGSIELKIKADQAPLTDVFIPVLFGGTAVEGVDFTVSEPSILLKAGETETTFTLTRIEENIGDENKELYVNLQKAPEGFSLGLMNYASVNLLNNNGIIMSFENSTGKIGFSTDFSIKLTNMKGGVYKVKVATTFDIEVDESSTAIEGVHYEFVNGAQVVVPINKNKGSFSIKYLKKEEGKDKLILRLANKDGYAIGSNGTLTVTISGPDIFTGTWAFDKITNLDLFEMYGEDISKAPKGTPSDRITFEGDSYLEYTFTPDLSGDLKNYFGTSPRKITFKEEGNKIFQENNGANVKVSILEIPDVNVKFSTTHKDIRPALVGFRLITVDSKEVLECTLDDYEPQGEDFGAMIYEFMSSMEDAPLRIHFSKVE</sequence>
<organism evidence="2 3">
    <name type="scientific">Bacteroides finegoldii</name>
    <dbReference type="NCBI Taxonomy" id="338188"/>
    <lineage>
        <taxon>Bacteria</taxon>
        <taxon>Pseudomonadati</taxon>
        <taxon>Bacteroidota</taxon>
        <taxon>Bacteroidia</taxon>
        <taxon>Bacteroidales</taxon>
        <taxon>Bacteroidaceae</taxon>
        <taxon>Bacteroides</taxon>
    </lineage>
</organism>
<dbReference type="Proteomes" id="UP000095517">
    <property type="component" value="Unassembled WGS sequence"/>
</dbReference>
<dbReference type="STRING" id="338188.ERS852397_03162"/>
<protein>
    <recommendedName>
        <fullName evidence="4">Calx-beta domain-containing protein</fullName>
    </recommendedName>
</protein>